<evidence type="ECO:0000313" key="8">
    <source>
        <dbReference type="Proteomes" id="UP001596135"/>
    </source>
</evidence>
<protein>
    <submittedName>
        <fullName evidence="7">SulP family inorganic anion transporter</fullName>
    </submittedName>
</protein>
<dbReference type="InterPro" id="IPR001902">
    <property type="entry name" value="SLC26A/SulP_fam"/>
</dbReference>
<dbReference type="InterPro" id="IPR018045">
    <property type="entry name" value="S04_transporter_CS"/>
</dbReference>
<keyword evidence="2 5" id="KW-0812">Transmembrane</keyword>
<dbReference type="InterPro" id="IPR011547">
    <property type="entry name" value="SLC26A/SulP_dom"/>
</dbReference>
<feature type="transmembrane region" description="Helical" evidence="5">
    <location>
        <begin position="12"/>
        <end position="30"/>
    </location>
</feature>
<feature type="domain" description="STAS" evidence="6">
    <location>
        <begin position="448"/>
        <end position="558"/>
    </location>
</feature>
<dbReference type="CDD" id="cd07042">
    <property type="entry name" value="STAS_SulP_like_sulfate_transporter"/>
    <property type="match status" value="1"/>
</dbReference>
<dbReference type="InterPro" id="IPR002645">
    <property type="entry name" value="STAS_dom"/>
</dbReference>
<feature type="transmembrane region" description="Helical" evidence="5">
    <location>
        <begin position="196"/>
        <end position="214"/>
    </location>
</feature>
<keyword evidence="3 5" id="KW-1133">Transmembrane helix</keyword>
<evidence type="ECO:0000256" key="5">
    <source>
        <dbReference type="SAM" id="Phobius"/>
    </source>
</evidence>
<dbReference type="Pfam" id="PF01740">
    <property type="entry name" value="STAS"/>
    <property type="match status" value="1"/>
</dbReference>
<dbReference type="PANTHER" id="PTHR11814">
    <property type="entry name" value="SULFATE TRANSPORTER"/>
    <property type="match status" value="1"/>
</dbReference>
<dbReference type="Pfam" id="PF00916">
    <property type="entry name" value="Sulfate_transp"/>
    <property type="match status" value="1"/>
</dbReference>
<evidence type="ECO:0000256" key="2">
    <source>
        <dbReference type="ARBA" id="ARBA00022692"/>
    </source>
</evidence>
<evidence type="ECO:0000313" key="7">
    <source>
        <dbReference type="EMBL" id="MFC6041705.1"/>
    </source>
</evidence>
<dbReference type="PROSITE" id="PS50801">
    <property type="entry name" value="STAS"/>
    <property type="match status" value="1"/>
</dbReference>
<evidence type="ECO:0000259" key="6">
    <source>
        <dbReference type="PROSITE" id="PS50801"/>
    </source>
</evidence>
<feature type="transmembrane region" description="Helical" evidence="5">
    <location>
        <begin position="243"/>
        <end position="262"/>
    </location>
</feature>
<feature type="transmembrane region" description="Helical" evidence="5">
    <location>
        <begin position="170"/>
        <end position="189"/>
    </location>
</feature>
<name>A0ABW1LCJ5_9ACTN</name>
<feature type="transmembrane region" description="Helical" evidence="5">
    <location>
        <begin position="319"/>
        <end position="339"/>
    </location>
</feature>
<organism evidence="7 8">
    <name type="scientific">Nocardioides hankookensis</name>
    <dbReference type="NCBI Taxonomy" id="443157"/>
    <lineage>
        <taxon>Bacteria</taxon>
        <taxon>Bacillati</taxon>
        <taxon>Actinomycetota</taxon>
        <taxon>Actinomycetes</taxon>
        <taxon>Propionibacteriales</taxon>
        <taxon>Nocardioidaceae</taxon>
        <taxon>Nocardioides</taxon>
    </lineage>
</organism>
<sequence length="569" mass="57728">MIVAPSFRGFRPAWLRGDLVAGLTVWAVLIPESLAYAGIAGVPAVVGLYATVPALLLYALVGSSRHLIVAPMSATAALSAGVVGDFGADPDQYLALTTALAIAVGLAAVVAGLCRLGFLASFISEPVLKGFIIGLALTIIVGQVPALIGVEKGSGNFFEKAWTVLGNVPDLDALTTAVGVGSLVLLLVLRRWLAAVPGSLVVALGGVALVWVLGLDDHGLAIVGNIDSGLPDFGLPDVSGDDFLDLLAVSVGVMLVGFAEGLGAAKTYAAKAGYDVDANRELLGLGAANIGSGLSGGMVVNGSLSKTAVNGGAGARSQVSGLTAAVLTVVTLLFLTGLFEKLPEASLAAIVIGAVIELVDIEALRRLWRAAAGPLVAMAPYTRRADFLAAVTALAGVLVFDTLPGLVIGIGVSLVLLIARTARPNIAVLVRAPDPDQEGRSIWIDHGRHPGATPTAGALVVRVEGPLTFTDADFVRDRVRELVAGSGATTVVLDAETVPGIDVTAAAMLGQLFQDLRQEGVAFGIAQGVGQVRDVLDASGQATAPPVFPRIDDAVAHLASGGEGFTQNG</sequence>
<dbReference type="EMBL" id="JBHSRJ010000001">
    <property type="protein sequence ID" value="MFC6041705.1"/>
    <property type="molecule type" value="Genomic_DNA"/>
</dbReference>
<evidence type="ECO:0000256" key="4">
    <source>
        <dbReference type="ARBA" id="ARBA00023136"/>
    </source>
</evidence>
<feature type="transmembrane region" description="Helical" evidence="5">
    <location>
        <begin position="67"/>
        <end position="87"/>
    </location>
</feature>
<dbReference type="Gene3D" id="3.30.750.24">
    <property type="entry name" value="STAS domain"/>
    <property type="match status" value="1"/>
</dbReference>
<gene>
    <name evidence="7" type="ORF">ACFPYL_01380</name>
</gene>
<dbReference type="Proteomes" id="UP001596135">
    <property type="component" value="Unassembled WGS sequence"/>
</dbReference>
<keyword evidence="8" id="KW-1185">Reference proteome</keyword>
<keyword evidence="4 5" id="KW-0472">Membrane</keyword>
<proteinExistence type="predicted"/>
<feature type="transmembrane region" description="Helical" evidence="5">
    <location>
        <begin position="36"/>
        <end position="60"/>
    </location>
</feature>
<feature type="transmembrane region" description="Helical" evidence="5">
    <location>
        <begin position="385"/>
        <end position="418"/>
    </location>
</feature>
<comment type="subcellular location">
    <subcellularLocation>
        <location evidence="1">Membrane</location>
        <topology evidence="1">Multi-pass membrane protein</topology>
    </subcellularLocation>
</comment>
<dbReference type="InterPro" id="IPR036513">
    <property type="entry name" value="STAS_dom_sf"/>
</dbReference>
<dbReference type="SUPFAM" id="SSF52091">
    <property type="entry name" value="SpoIIaa-like"/>
    <property type="match status" value="1"/>
</dbReference>
<dbReference type="RefSeq" id="WP_379149582.1">
    <property type="nucleotide sequence ID" value="NZ_JBHSRJ010000001.1"/>
</dbReference>
<comment type="caution">
    <text evidence="7">The sequence shown here is derived from an EMBL/GenBank/DDBJ whole genome shotgun (WGS) entry which is preliminary data.</text>
</comment>
<feature type="transmembrane region" description="Helical" evidence="5">
    <location>
        <begin position="130"/>
        <end position="150"/>
    </location>
</feature>
<accession>A0ABW1LCJ5</accession>
<evidence type="ECO:0000256" key="3">
    <source>
        <dbReference type="ARBA" id="ARBA00022989"/>
    </source>
</evidence>
<feature type="transmembrane region" description="Helical" evidence="5">
    <location>
        <begin position="345"/>
        <end position="364"/>
    </location>
</feature>
<evidence type="ECO:0000256" key="1">
    <source>
        <dbReference type="ARBA" id="ARBA00004141"/>
    </source>
</evidence>
<dbReference type="PROSITE" id="PS01130">
    <property type="entry name" value="SLC26A"/>
    <property type="match status" value="1"/>
</dbReference>
<feature type="transmembrane region" description="Helical" evidence="5">
    <location>
        <begin position="93"/>
        <end position="118"/>
    </location>
</feature>
<reference evidence="8" key="1">
    <citation type="journal article" date="2019" name="Int. J. Syst. Evol. Microbiol.">
        <title>The Global Catalogue of Microorganisms (GCM) 10K type strain sequencing project: providing services to taxonomists for standard genome sequencing and annotation.</title>
        <authorList>
            <consortium name="The Broad Institute Genomics Platform"/>
            <consortium name="The Broad Institute Genome Sequencing Center for Infectious Disease"/>
            <person name="Wu L."/>
            <person name="Ma J."/>
        </authorList>
    </citation>
    <scope>NUCLEOTIDE SEQUENCE [LARGE SCALE GENOMIC DNA]</scope>
    <source>
        <strain evidence="8">CCUG 54522</strain>
    </source>
</reference>